<proteinExistence type="predicted"/>
<accession>A0A3E3E4K4</accession>
<dbReference type="Proteomes" id="UP000261032">
    <property type="component" value="Unassembled WGS sequence"/>
</dbReference>
<evidence type="ECO:0000313" key="2">
    <source>
        <dbReference type="Proteomes" id="UP000261032"/>
    </source>
</evidence>
<dbReference type="EMBL" id="QUSL01000070">
    <property type="protein sequence ID" value="RGD76513.1"/>
    <property type="molecule type" value="Genomic_DNA"/>
</dbReference>
<dbReference type="RefSeq" id="WP_117582692.1">
    <property type="nucleotide sequence ID" value="NZ_QUSL01000070.1"/>
</dbReference>
<name>A0A3E3E4K4_9FIRM</name>
<protein>
    <submittedName>
        <fullName evidence="1">Uncharacterized protein</fullName>
    </submittedName>
</protein>
<organism evidence="1 2">
    <name type="scientific">Thomasclavelia ramosa</name>
    <dbReference type="NCBI Taxonomy" id="1547"/>
    <lineage>
        <taxon>Bacteria</taxon>
        <taxon>Bacillati</taxon>
        <taxon>Bacillota</taxon>
        <taxon>Erysipelotrichia</taxon>
        <taxon>Erysipelotrichales</taxon>
        <taxon>Coprobacillaceae</taxon>
        <taxon>Thomasclavelia</taxon>
    </lineage>
</organism>
<dbReference type="AlphaFoldDB" id="A0A3E3E4K4"/>
<reference evidence="1 2" key="1">
    <citation type="submission" date="2018-08" db="EMBL/GenBank/DDBJ databases">
        <title>A genome reference for cultivated species of the human gut microbiota.</title>
        <authorList>
            <person name="Zou Y."/>
            <person name="Xue W."/>
            <person name="Luo G."/>
        </authorList>
    </citation>
    <scope>NUCLEOTIDE SEQUENCE [LARGE SCALE GENOMIC DNA]</scope>
    <source>
        <strain evidence="1 2">OM06-4</strain>
    </source>
</reference>
<gene>
    <name evidence="1" type="ORF">DXB93_18695</name>
</gene>
<evidence type="ECO:0000313" key="1">
    <source>
        <dbReference type="EMBL" id="RGD76513.1"/>
    </source>
</evidence>
<sequence length="114" mass="13426">MFSKLYITIKASDKFDDSIIDPISFILIDWGVDGNLIDWDIYPSRAKLEINTENDNYQTYSITYQGMQTIMELCYECEFVMTIIDNDEKSESYTTYFSREDSNNFETDISELLE</sequence>
<comment type="caution">
    <text evidence="1">The sequence shown here is derived from an EMBL/GenBank/DDBJ whole genome shotgun (WGS) entry which is preliminary data.</text>
</comment>